<accession>A0A8K0VSD7</accession>
<dbReference type="Proteomes" id="UP000813461">
    <property type="component" value="Unassembled WGS sequence"/>
</dbReference>
<keyword evidence="2" id="KW-1185">Reference proteome</keyword>
<dbReference type="Gene3D" id="2.40.160.20">
    <property type="match status" value="1"/>
</dbReference>
<reference evidence="1" key="1">
    <citation type="journal article" date="2021" name="Nat. Commun.">
        <title>Genetic determinants of endophytism in the Arabidopsis root mycobiome.</title>
        <authorList>
            <person name="Mesny F."/>
            <person name="Miyauchi S."/>
            <person name="Thiergart T."/>
            <person name="Pickel B."/>
            <person name="Atanasova L."/>
            <person name="Karlsson M."/>
            <person name="Huettel B."/>
            <person name="Barry K.W."/>
            <person name="Haridas S."/>
            <person name="Chen C."/>
            <person name="Bauer D."/>
            <person name="Andreopoulos W."/>
            <person name="Pangilinan J."/>
            <person name="LaButti K."/>
            <person name="Riley R."/>
            <person name="Lipzen A."/>
            <person name="Clum A."/>
            <person name="Drula E."/>
            <person name="Henrissat B."/>
            <person name="Kohler A."/>
            <person name="Grigoriev I.V."/>
            <person name="Martin F.M."/>
            <person name="Hacquard S."/>
        </authorList>
    </citation>
    <scope>NUCLEOTIDE SEQUENCE</scope>
    <source>
        <strain evidence="1">MPI-SDFR-AT-0120</strain>
    </source>
</reference>
<evidence type="ECO:0000313" key="1">
    <source>
        <dbReference type="EMBL" id="KAH7068615.1"/>
    </source>
</evidence>
<dbReference type="Pfam" id="PF11578">
    <property type="entry name" value="DUF3237"/>
    <property type="match status" value="1"/>
</dbReference>
<dbReference type="AlphaFoldDB" id="A0A8K0VSD7"/>
<organism evidence="1 2">
    <name type="scientific">Paraphoma chrysanthemicola</name>
    <dbReference type="NCBI Taxonomy" id="798071"/>
    <lineage>
        <taxon>Eukaryota</taxon>
        <taxon>Fungi</taxon>
        <taxon>Dikarya</taxon>
        <taxon>Ascomycota</taxon>
        <taxon>Pezizomycotina</taxon>
        <taxon>Dothideomycetes</taxon>
        <taxon>Pleosporomycetidae</taxon>
        <taxon>Pleosporales</taxon>
        <taxon>Pleosporineae</taxon>
        <taxon>Phaeosphaeriaceae</taxon>
        <taxon>Paraphoma</taxon>
    </lineage>
</organism>
<dbReference type="OrthoDB" id="2544694at2759"/>
<dbReference type="EMBL" id="JAGMVJ010000031">
    <property type="protein sequence ID" value="KAH7068615.1"/>
    <property type="molecule type" value="Genomic_DNA"/>
</dbReference>
<sequence length="165" mass="18060">MAPITQPALTHVFDLTASGPPGFTTEASPHSNRSVAHVYKGSFKSADGKIDIPLTAGSDWMTLHKDYADIDARVSCASPPGAEHHLHIDLHYLGKIAFHGPVLDLFKGEKHSLDWGEGYYYTTPYLESRCEELAWVNKAVFVAMGAVGVRDDGDVQVSYRIFKVG</sequence>
<comment type="caution">
    <text evidence="1">The sequence shown here is derived from an EMBL/GenBank/DDBJ whole genome shotgun (WGS) entry which is preliminary data.</text>
</comment>
<protein>
    <submittedName>
        <fullName evidence="1">Uncharacterized protein</fullName>
    </submittedName>
</protein>
<gene>
    <name evidence="1" type="ORF">FB567DRAFT_585046</name>
</gene>
<name>A0A8K0VSD7_9PLEO</name>
<proteinExistence type="predicted"/>
<evidence type="ECO:0000313" key="2">
    <source>
        <dbReference type="Proteomes" id="UP000813461"/>
    </source>
</evidence>